<comment type="subcellular location">
    <subcellularLocation>
        <location evidence="1">Mitochondrion</location>
    </subcellularLocation>
</comment>
<dbReference type="InterPro" id="IPR034095">
    <property type="entry name" value="NDUF3"/>
</dbReference>
<dbReference type="InParanoid" id="A0A1Y2BJ57"/>
<comment type="similarity">
    <text evidence="4">Belongs to the NDUFAF3 family.</text>
</comment>
<evidence type="ECO:0000256" key="4">
    <source>
        <dbReference type="ARBA" id="ARBA00049984"/>
    </source>
</evidence>
<dbReference type="STRING" id="71784.A0A1Y2BJ57"/>
<dbReference type="PANTHER" id="PTHR21192:SF2">
    <property type="entry name" value="NADH DEHYDROGENASE [UBIQUINONE] 1 ALPHA SUBCOMPLEX ASSEMBLY FACTOR 3"/>
    <property type="match status" value="1"/>
</dbReference>
<dbReference type="InterPro" id="IPR007523">
    <property type="entry name" value="NDUFAF3/AAMDC"/>
</dbReference>
<dbReference type="Pfam" id="PF04430">
    <property type="entry name" value="DUF498"/>
    <property type="match status" value="1"/>
</dbReference>
<reference evidence="5 6" key="1">
    <citation type="submission" date="2016-07" db="EMBL/GenBank/DDBJ databases">
        <title>Pervasive Adenine N6-methylation of Active Genes in Fungi.</title>
        <authorList>
            <consortium name="DOE Joint Genome Institute"/>
            <person name="Mondo S.J."/>
            <person name="Dannebaum R.O."/>
            <person name="Kuo R.C."/>
            <person name="Labutti K."/>
            <person name="Haridas S."/>
            <person name="Kuo A."/>
            <person name="Salamov A."/>
            <person name="Ahrendt S.R."/>
            <person name="Lipzen A."/>
            <person name="Sullivan W."/>
            <person name="Andreopoulos W.B."/>
            <person name="Clum A."/>
            <person name="Lindquist E."/>
            <person name="Daum C."/>
            <person name="Ramamoorthy G.K."/>
            <person name="Gryganskyi A."/>
            <person name="Culley D."/>
            <person name="Magnuson J.K."/>
            <person name="James T.Y."/>
            <person name="O'Malley M.A."/>
            <person name="Stajich J.E."/>
            <person name="Spatafora J.W."/>
            <person name="Visel A."/>
            <person name="Grigoriev I.V."/>
        </authorList>
    </citation>
    <scope>NUCLEOTIDE SEQUENCE [LARGE SCALE GENOMIC DNA]</scope>
    <source>
        <strain evidence="5 6">68-887.2</strain>
    </source>
</reference>
<keyword evidence="6" id="KW-1185">Reference proteome</keyword>
<evidence type="ECO:0000256" key="3">
    <source>
        <dbReference type="ARBA" id="ARBA00023128"/>
    </source>
</evidence>
<dbReference type="Proteomes" id="UP000193986">
    <property type="component" value="Unassembled WGS sequence"/>
</dbReference>
<evidence type="ECO:0000313" key="5">
    <source>
        <dbReference type="EMBL" id="ORY34804.1"/>
    </source>
</evidence>
<dbReference type="PANTHER" id="PTHR21192">
    <property type="entry name" value="NUCLEAR PROTEIN E3-3"/>
    <property type="match status" value="1"/>
</dbReference>
<protein>
    <recommendedName>
        <fullName evidence="2">NADH dehydrogenase [ubiquinone] 1 alpha subcomplex assembly factor 3</fullName>
    </recommendedName>
</protein>
<organism evidence="5 6">
    <name type="scientific">Naematelia encephala</name>
    <dbReference type="NCBI Taxonomy" id="71784"/>
    <lineage>
        <taxon>Eukaryota</taxon>
        <taxon>Fungi</taxon>
        <taxon>Dikarya</taxon>
        <taxon>Basidiomycota</taxon>
        <taxon>Agaricomycotina</taxon>
        <taxon>Tremellomycetes</taxon>
        <taxon>Tremellales</taxon>
        <taxon>Naemateliaceae</taxon>
        <taxon>Naematelia</taxon>
    </lineage>
</organism>
<dbReference type="GO" id="GO:0032981">
    <property type="term" value="P:mitochondrial respiratory chain complex I assembly"/>
    <property type="evidence" value="ECO:0007669"/>
    <property type="project" value="InterPro"/>
</dbReference>
<evidence type="ECO:0000313" key="6">
    <source>
        <dbReference type="Proteomes" id="UP000193986"/>
    </source>
</evidence>
<dbReference type="SUPFAM" id="SSF64076">
    <property type="entry name" value="MTH938-like"/>
    <property type="match status" value="1"/>
</dbReference>
<proteinExistence type="inferred from homology"/>
<name>A0A1Y2BJ57_9TREE</name>
<comment type="caution">
    <text evidence="5">The sequence shown here is derived from an EMBL/GenBank/DDBJ whole genome shotgun (WGS) entry which is preliminary data.</text>
</comment>
<dbReference type="AlphaFoldDB" id="A0A1Y2BJ57"/>
<dbReference type="GO" id="GO:0005743">
    <property type="term" value="C:mitochondrial inner membrane"/>
    <property type="evidence" value="ECO:0007669"/>
    <property type="project" value="TreeGrafter"/>
</dbReference>
<dbReference type="InterPro" id="IPR036748">
    <property type="entry name" value="MTH938-like_sf"/>
</dbReference>
<evidence type="ECO:0000256" key="2">
    <source>
        <dbReference type="ARBA" id="ARBA00021776"/>
    </source>
</evidence>
<dbReference type="Gene3D" id="3.40.1230.10">
    <property type="entry name" value="MTH938-like"/>
    <property type="match status" value="1"/>
</dbReference>
<dbReference type="EMBL" id="MCFC01000002">
    <property type="protein sequence ID" value="ORY34804.1"/>
    <property type="molecule type" value="Genomic_DNA"/>
</dbReference>
<sequence length="230" mass="25909">MRSLIPVFRSTTTRHPIPHPSFSRNLQPSRTFLTVKRTFLTTNHAFLSTGHTFLPTTRTILVLQSTQQSRSIHSTSRLLDLENMFDPDQAPSLTISRLTQRGYELSDDLVIPGGVVFIDSQPFLWNVDPPRSDPEAKTLEKVWEGWGKERFGVFEVVTPRPEILLFGTGSRTFPVPKEIKEYISSLGIQLDVMDSRNAASTYNMLLEEGRRVAAALCPLVAVDPKSGKKR</sequence>
<dbReference type="CDD" id="cd05125">
    <property type="entry name" value="Mth938_2P1-like"/>
    <property type="match status" value="1"/>
</dbReference>
<evidence type="ECO:0000256" key="1">
    <source>
        <dbReference type="ARBA" id="ARBA00004173"/>
    </source>
</evidence>
<keyword evidence="3" id="KW-0496">Mitochondrion</keyword>
<dbReference type="OrthoDB" id="20681at2759"/>
<gene>
    <name evidence="5" type="ORF">BCR39DRAFT_514906</name>
</gene>
<accession>A0A1Y2BJ57</accession>